<keyword evidence="2" id="KW-1185">Reference proteome</keyword>
<evidence type="ECO:0000313" key="2">
    <source>
        <dbReference type="Proteomes" id="UP001627154"/>
    </source>
</evidence>
<comment type="caution">
    <text evidence="1">The sequence shown here is derived from an EMBL/GenBank/DDBJ whole genome shotgun (WGS) entry which is preliminary data.</text>
</comment>
<dbReference type="Proteomes" id="UP001627154">
    <property type="component" value="Unassembled WGS sequence"/>
</dbReference>
<protein>
    <submittedName>
        <fullName evidence="1">Uncharacterized protein</fullName>
    </submittedName>
</protein>
<dbReference type="AlphaFoldDB" id="A0ABD2VYL9"/>
<proteinExistence type="predicted"/>
<dbReference type="EMBL" id="JBJJXI010000151">
    <property type="protein sequence ID" value="KAL3385844.1"/>
    <property type="molecule type" value="Genomic_DNA"/>
</dbReference>
<evidence type="ECO:0000313" key="1">
    <source>
        <dbReference type="EMBL" id="KAL3385844.1"/>
    </source>
</evidence>
<accession>A0ABD2VYL9</accession>
<organism evidence="1 2">
    <name type="scientific">Trichogramma kaykai</name>
    <dbReference type="NCBI Taxonomy" id="54128"/>
    <lineage>
        <taxon>Eukaryota</taxon>
        <taxon>Metazoa</taxon>
        <taxon>Ecdysozoa</taxon>
        <taxon>Arthropoda</taxon>
        <taxon>Hexapoda</taxon>
        <taxon>Insecta</taxon>
        <taxon>Pterygota</taxon>
        <taxon>Neoptera</taxon>
        <taxon>Endopterygota</taxon>
        <taxon>Hymenoptera</taxon>
        <taxon>Apocrita</taxon>
        <taxon>Proctotrupomorpha</taxon>
        <taxon>Chalcidoidea</taxon>
        <taxon>Trichogrammatidae</taxon>
        <taxon>Trichogramma</taxon>
    </lineage>
</organism>
<sequence>MPSCEINTRSANCSVHLWPAPTCDARDLCTMVLEYMENDAVPLLTVVVVERSQVDAFCALSQTPRAARSHGWFKR</sequence>
<reference evidence="1 2" key="1">
    <citation type="journal article" date="2024" name="bioRxiv">
        <title>A reference genome for Trichogramma kaykai: A tiny desert-dwelling parasitoid wasp with competing sex-ratio distorters.</title>
        <authorList>
            <person name="Culotta J."/>
            <person name="Lindsey A.R."/>
        </authorList>
    </citation>
    <scope>NUCLEOTIDE SEQUENCE [LARGE SCALE GENOMIC DNA]</scope>
    <source>
        <strain evidence="1 2">KSX58</strain>
    </source>
</reference>
<name>A0ABD2VYL9_9HYME</name>
<gene>
    <name evidence="1" type="ORF">TKK_018579</name>
</gene>